<name>A0A0U5FZK4_ASPCI</name>
<organism evidence="2 3">
    <name type="scientific">Aspergillus calidoustus</name>
    <dbReference type="NCBI Taxonomy" id="454130"/>
    <lineage>
        <taxon>Eukaryota</taxon>
        <taxon>Fungi</taxon>
        <taxon>Dikarya</taxon>
        <taxon>Ascomycota</taxon>
        <taxon>Pezizomycotina</taxon>
        <taxon>Eurotiomycetes</taxon>
        <taxon>Eurotiomycetidae</taxon>
        <taxon>Eurotiales</taxon>
        <taxon>Aspergillaceae</taxon>
        <taxon>Aspergillus</taxon>
        <taxon>Aspergillus subgen. Nidulantes</taxon>
    </lineage>
</organism>
<reference evidence="3" key="1">
    <citation type="journal article" date="2016" name="Genome Announc.">
        <title>Draft genome sequences of fungus Aspergillus calidoustus.</title>
        <authorList>
            <person name="Horn F."/>
            <person name="Linde J."/>
            <person name="Mattern D.J."/>
            <person name="Walther G."/>
            <person name="Guthke R."/>
            <person name="Scherlach K."/>
            <person name="Martin K."/>
            <person name="Brakhage A.A."/>
            <person name="Petzke L."/>
            <person name="Valiante V."/>
        </authorList>
    </citation>
    <scope>NUCLEOTIDE SEQUENCE [LARGE SCALE GENOMIC DNA]</scope>
    <source>
        <strain evidence="3">SF006504</strain>
    </source>
</reference>
<feature type="domain" description="Subtelomeric hrmA-associated cluster protein AFUB-079030/YDR124W-like helical bundle" evidence="1">
    <location>
        <begin position="158"/>
        <end position="288"/>
    </location>
</feature>
<dbReference type="STRING" id="454130.A0A0U5FZK4"/>
<dbReference type="Pfam" id="PF11001">
    <property type="entry name" value="AFUB_07903_YDR124W_hel"/>
    <property type="match status" value="1"/>
</dbReference>
<proteinExistence type="predicted"/>
<dbReference type="OMA" id="EWWPAGV"/>
<dbReference type="OrthoDB" id="5338458at2759"/>
<evidence type="ECO:0000259" key="1">
    <source>
        <dbReference type="Pfam" id="PF11001"/>
    </source>
</evidence>
<dbReference type="PANTHER" id="PTHR36102">
    <property type="entry name" value="CHROMOSOME 10, WHOLE GENOME SHOTGUN SEQUENCE"/>
    <property type="match status" value="1"/>
</dbReference>
<dbReference type="EMBL" id="CDMC01000004">
    <property type="protein sequence ID" value="CEL04774.1"/>
    <property type="molecule type" value="Genomic_DNA"/>
</dbReference>
<accession>A0A0U5FZK4</accession>
<keyword evidence="3" id="KW-1185">Reference proteome</keyword>
<evidence type="ECO:0000313" key="2">
    <source>
        <dbReference type="EMBL" id="CEL04774.1"/>
    </source>
</evidence>
<dbReference type="InterPro" id="IPR047092">
    <property type="entry name" value="AFUB_07903/YDR124W-like_hel"/>
</dbReference>
<sequence length="531" mass="59939">MVVNGPTSKPGSAKRPLSALQDGCAGWEPASPMSASRPSVNVPFAHYALIYLDNTGKLKVAESPSIQEQSRSVFTPEVRERFLEILGSKIGYHKPMIRHDSAAPYAYGHAHGMPYHRQGKRRKAAAHSHALEMSFSERFPEPAPPVVSPPTNNMVAMQIGDTEKLIEYYENALKHFQQINCRLIAKHFIRHIEPRKQVKHPYNGGESGNPEITKPEWWPAEVMHKEPDHLKKQQRLQLLVHILRKLGKFDITAEKLEDISQDCKRSLKPEDSIDEKMDILTEIFKVRKQEERFERGEIDADSMVYVRNRDAPAKEVKGAESVIDDMEPKLELDEFEDIEEIPLASASSSEHLSASFASVDHLALSQTRSFSMASDRGRTIPLNDSFSFGEPSRHDRSYLNSAAEYADDYPALRGPTTSGMVSPNEHPDAYDYLSHTPFTASAAREHHRPLSMPMHHVSHYDTWGSPFRPNMYNSMEYGATQALSQNSMHYPLQISPSHPHELPHGLPEMGRERGLDSLDLIASRISVTKPF</sequence>
<evidence type="ECO:0000313" key="3">
    <source>
        <dbReference type="Proteomes" id="UP000054771"/>
    </source>
</evidence>
<dbReference type="PANTHER" id="PTHR36102:SF5">
    <property type="entry name" value="YDR124W-LIKE HELICAL BUNDLE DOMAIN-CONTAINING PROTEIN"/>
    <property type="match status" value="1"/>
</dbReference>
<protein>
    <recommendedName>
        <fullName evidence="1">Subtelomeric hrmA-associated cluster protein AFUB-079030/YDR124W-like helical bundle domain-containing protein</fullName>
    </recommendedName>
</protein>
<dbReference type="InterPro" id="IPR021264">
    <property type="entry name" value="AFUB_079030/YDR124W-like"/>
</dbReference>
<gene>
    <name evidence="2" type="ORF">ASPCAL05899</name>
</gene>
<dbReference type="Proteomes" id="UP000054771">
    <property type="component" value="Unassembled WGS sequence"/>
</dbReference>
<dbReference type="AlphaFoldDB" id="A0A0U5FZK4"/>